<keyword evidence="5 6" id="KW-0472">Membrane</keyword>
<dbReference type="GO" id="GO:0005789">
    <property type="term" value="C:endoplasmic reticulum membrane"/>
    <property type="evidence" value="ECO:0007669"/>
    <property type="project" value="UniProtKB-SubCell"/>
</dbReference>
<name>A0A316UAW2_9BASI</name>
<gene>
    <name evidence="7" type="ORF">BCV69DRAFT_298185</name>
</gene>
<evidence type="ECO:0000256" key="6">
    <source>
        <dbReference type="SAM" id="Phobius"/>
    </source>
</evidence>
<dbReference type="Proteomes" id="UP000245942">
    <property type="component" value="Unassembled WGS sequence"/>
</dbReference>
<evidence type="ECO:0000313" key="7">
    <source>
        <dbReference type="EMBL" id="PWN21988.1"/>
    </source>
</evidence>
<keyword evidence="3" id="KW-0256">Endoplasmic reticulum</keyword>
<dbReference type="Pfam" id="PF11712">
    <property type="entry name" value="Vma12"/>
    <property type="match status" value="1"/>
</dbReference>
<comment type="subcellular location">
    <subcellularLocation>
        <location evidence="1">Endoplasmic reticulum membrane</location>
        <topology evidence="1">Multi-pass membrane protein</topology>
    </subcellularLocation>
</comment>
<evidence type="ECO:0000256" key="2">
    <source>
        <dbReference type="ARBA" id="ARBA00022692"/>
    </source>
</evidence>
<keyword evidence="8" id="KW-1185">Reference proteome</keyword>
<accession>A0A316UAW2</accession>
<dbReference type="InterPro" id="IPR021013">
    <property type="entry name" value="ATPase_Vma12"/>
</dbReference>
<dbReference type="STRING" id="1684307.A0A316UAW2"/>
<evidence type="ECO:0000256" key="1">
    <source>
        <dbReference type="ARBA" id="ARBA00004477"/>
    </source>
</evidence>
<dbReference type="OrthoDB" id="19981at2759"/>
<sequence length="253" mass="27915">MVRLLLHSDALQKLRALEAELDRAPGSSRPSAVIAEARLALNRVLGRSIGEDKDESYEQAQRLPEGVMTHDELVRIQQTWAEAPRLNDLVRGAQVWFPPKKAFVRSPELEATLARIRLEHERSSYASMVSPFSASHPTPAAGSASVSDGRQEEMEWQEVRSQISALANIALSGVAVGVATWWSSGQYTALEVKVLLTAVTSIGIIVIEAFLYARHFERTKRSKEARAQGLKGRLTKGEQVVVLGPPVEEKRNT</sequence>
<organism evidence="7 8">
    <name type="scientific">Pseudomicrostroma glucosiphilum</name>
    <dbReference type="NCBI Taxonomy" id="1684307"/>
    <lineage>
        <taxon>Eukaryota</taxon>
        <taxon>Fungi</taxon>
        <taxon>Dikarya</taxon>
        <taxon>Basidiomycota</taxon>
        <taxon>Ustilaginomycotina</taxon>
        <taxon>Exobasidiomycetes</taxon>
        <taxon>Microstromatales</taxon>
        <taxon>Microstromatales incertae sedis</taxon>
        <taxon>Pseudomicrostroma</taxon>
    </lineage>
</organism>
<evidence type="ECO:0000313" key="8">
    <source>
        <dbReference type="Proteomes" id="UP000245942"/>
    </source>
</evidence>
<evidence type="ECO:0008006" key="9">
    <source>
        <dbReference type="Google" id="ProtNLM"/>
    </source>
</evidence>
<dbReference type="PANTHER" id="PTHR31394">
    <property type="entry name" value="TRANSMEMBRANE PROTEIN 199"/>
    <property type="match status" value="1"/>
</dbReference>
<dbReference type="AlphaFoldDB" id="A0A316UAW2"/>
<dbReference type="PANTHER" id="PTHR31394:SF1">
    <property type="entry name" value="TRANSMEMBRANE PROTEIN 199"/>
    <property type="match status" value="1"/>
</dbReference>
<dbReference type="GO" id="GO:0070072">
    <property type="term" value="P:vacuolar proton-transporting V-type ATPase complex assembly"/>
    <property type="evidence" value="ECO:0007669"/>
    <property type="project" value="InterPro"/>
</dbReference>
<dbReference type="RefSeq" id="XP_025349148.1">
    <property type="nucleotide sequence ID" value="XM_025494191.1"/>
</dbReference>
<dbReference type="EMBL" id="KZ819324">
    <property type="protein sequence ID" value="PWN21988.1"/>
    <property type="molecule type" value="Genomic_DNA"/>
</dbReference>
<evidence type="ECO:0000256" key="5">
    <source>
        <dbReference type="ARBA" id="ARBA00023136"/>
    </source>
</evidence>
<dbReference type="GeneID" id="37015925"/>
<reference evidence="7 8" key="1">
    <citation type="journal article" date="2018" name="Mol. Biol. Evol.">
        <title>Broad Genomic Sampling Reveals a Smut Pathogenic Ancestry of the Fungal Clade Ustilaginomycotina.</title>
        <authorList>
            <person name="Kijpornyongpan T."/>
            <person name="Mondo S.J."/>
            <person name="Barry K."/>
            <person name="Sandor L."/>
            <person name="Lee J."/>
            <person name="Lipzen A."/>
            <person name="Pangilinan J."/>
            <person name="LaButti K."/>
            <person name="Hainaut M."/>
            <person name="Henrissat B."/>
            <person name="Grigoriev I.V."/>
            <person name="Spatafora J.W."/>
            <person name="Aime M.C."/>
        </authorList>
    </citation>
    <scope>NUCLEOTIDE SEQUENCE [LARGE SCALE GENOMIC DNA]</scope>
    <source>
        <strain evidence="7 8">MCA 4718</strain>
    </source>
</reference>
<keyword evidence="2 6" id="KW-0812">Transmembrane</keyword>
<protein>
    <recommendedName>
        <fullName evidence="9">Endoplasmic reticulum-based factor for assembly of V-ATPase</fullName>
    </recommendedName>
</protein>
<proteinExistence type="predicted"/>
<feature type="transmembrane region" description="Helical" evidence="6">
    <location>
        <begin position="163"/>
        <end position="182"/>
    </location>
</feature>
<keyword evidence="4 6" id="KW-1133">Transmembrane helix</keyword>
<evidence type="ECO:0000256" key="4">
    <source>
        <dbReference type="ARBA" id="ARBA00022989"/>
    </source>
</evidence>
<feature type="transmembrane region" description="Helical" evidence="6">
    <location>
        <begin position="194"/>
        <end position="213"/>
    </location>
</feature>
<evidence type="ECO:0000256" key="3">
    <source>
        <dbReference type="ARBA" id="ARBA00022824"/>
    </source>
</evidence>